<dbReference type="EMBL" id="JXYS01000037">
    <property type="protein sequence ID" value="KJF17506.1"/>
    <property type="molecule type" value="Genomic_DNA"/>
</dbReference>
<evidence type="ECO:0000313" key="2">
    <source>
        <dbReference type="EMBL" id="KJF17506.1"/>
    </source>
</evidence>
<protein>
    <submittedName>
        <fullName evidence="2">NYN domain protein</fullName>
    </submittedName>
</protein>
<dbReference type="OrthoDB" id="2379772at2"/>
<dbReference type="Proteomes" id="UP000032360">
    <property type="component" value="Unassembled WGS sequence"/>
</dbReference>
<evidence type="ECO:0000313" key="3">
    <source>
        <dbReference type="Proteomes" id="UP000032360"/>
    </source>
</evidence>
<feature type="domain" description="NYN" evidence="1">
    <location>
        <begin position="113"/>
        <end position="191"/>
    </location>
</feature>
<dbReference type="GO" id="GO:0004540">
    <property type="term" value="F:RNA nuclease activity"/>
    <property type="evidence" value="ECO:0007669"/>
    <property type="project" value="InterPro"/>
</dbReference>
<reference evidence="2 3" key="1">
    <citation type="submission" date="2015-01" db="EMBL/GenBank/DDBJ databases">
        <title>Draft genome of the acidophilic iron oxidizer Acidithrix ferrooxidans strain Py-F3.</title>
        <authorList>
            <person name="Poehlein A."/>
            <person name="Eisen S."/>
            <person name="Schloemann M."/>
            <person name="Johnson B.D."/>
            <person name="Daniel R."/>
            <person name="Muehling M."/>
        </authorList>
    </citation>
    <scope>NUCLEOTIDE SEQUENCE [LARGE SCALE GENOMIC DNA]</scope>
    <source>
        <strain evidence="2 3">Py-F3</strain>
    </source>
</reference>
<gene>
    <name evidence="2" type="ORF">AXFE_16230</name>
</gene>
<dbReference type="AlphaFoldDB" id="A0A0D8HK81"/>
<accession>A0A0D8HK81</accession>
<name>A0A0D8HK81_9ACTN</name>
<dbReference type="STRING" id="1280514.AXFE_16230"/>
<dbReference type="Pfam" id="PF01936">
    <property type="entry name" value="NYN"/>
    <property type="match status" value="1"/>
</dbReference>
<proteinExistence type="predicted"/>
<organism evidence="2 3">
    <name type="scientific">Acidithrix ferrooxidans</name>
    <dbReference type="NCBI Taxonomy" id="1280514"/>
    <lineage>
        <taxon>Bacteria</taxon>
        <taxon>Bacillati</taxon>
        <taxon>Actinomycetota</taxon>
        <taxon>Acidimicrobiia</taxon>
        <taxon>Acidimicrobiales</taxon>
        <taxon>Acidimicrobiaceae</taxon>
        <taxon>Acidithrix</taxon>
    </lineage>
</organism>
<dbReference type="RefSeq" id="WP_052605334.1">
    <property type="nucleotide sequence ID" value="NZ_JXYS01000037.1"/>
</dbReference>
<evidence type="ECO:0000259" key="1">
    <source>
        <dbReference type="Pfam" id="PF01936"/>
    </source>
</evidence>
<dbReference type="InterPro" id="IPR021139">
    <property type="entry name" value="NYN"/>
</dbReference>
<dbReference type="Gene3D" id="3.40.50.1010">
    <property type="entry name" value="5'-nuclease"/>
    <property type="match status" value="1"/>
</dbReference>
<keyword evidence="3" id="KW-1185">Reference proteome</keyword>
<sequence>MNKLRVGFYYDGSFFDKVNRYYRFSHSKGEFINLNGLQDLISRQLAMQNGLSPSSYQIVEAHFFKGRYSTKSLRDFARPIQSPRQIMGDEYQTPQIAALGEDDRYVRILESERYVEDNLMYAGIVPHYYRVTEGNGTHSEKGIDVWLALTAYEAALERGIDTVVVFTGDEDFVPLFKRLSCRNVRVALISERAEWEDRNGEKRFLGYSRRLAEESDYVFTLSKLIADLEAKDPESCLEIFIGP</sequence>
<comment type="caution">
    <text evidence="2">The sequence shown here is derived from an EMBL/GenBank/DDBJ whole genome shotgun (WGS) entry which is preliminary data.</text>
</comment>